<reference evidence="2" key="2">
    <citation type="submission" date="2022-01" db="EMBL/GenBank/DDBJ databases">
        <authorList>
            <person name="Yamashiro T."/>
            <person name="Shiraishi A."/>
            <person name="Satake H."/>
            <person name="Nakayama K."/>
        </authorList>
    </citation>
    <scope>NUCLEOTIDE SEQUENCE</scope>
</reference>
<evidence type="ECO:0008006" key="4">
    <source>
        <dbReference type="Google" id="ProtNLM"/>
    </source>
</evidence>
<evidence type="ECO:0000313" key="3">
    <source>
        <dbReference type="Proteomes" id="UP001151760"/>
    </source>
</evidence>
<keyword evidence="1" id="KW-0812">Transmembrane</keyword>
<accession>A0ABQ4XWQ5</accession>
<organism evidence="2 3">
    <name type="scientific">Tanacetum coccineum</name>
    <dbReference type="NCBI Taxonomy" id="301880"/>
    <lineage>
        <taxon>Eukaryota</taxon>
        <taxon>Viridiplantae</taxon>
        <taxon>Streptophyta</taxon>
        <taxon>Embryophyta</taxon>
        <taxon>Tracheophyta</taxon>
        <taxon>Spermatophyta</taxon>
        <taxon>Magnoliopsida</taxon>
        <taxon>eudicotyledons</taxon>
        <taxon>Gunneridae</taxon>
        <taxon>Pentapetalae</taxon>
        <taxon>asterids</taxon>
        <taxon>campanulids</taxon>
        <taxon>Asterales</taxon>
        <taxon>Asteraceae</taxon>
        <taxon>Asteroideae</taxon>
        <taxon>Anthemideae</taxon>
        <taxon>Anthemidinae</taxon>
        <taxon>Tanacetum</taxon>
    </lineage>
</organism>
<gene>
    <name evidence="2" type="ORF">Tco_0702402</name>
</gene>
<name>A0ABQ4XWQ5_9ASTR</name>
<dbReference type="InterPro" id="IPR032567">
    <property type="entry name" value="RTL1-rel"/>
</dbReference>
<proteinExistence type="predicted"/>
<dbReference type="SUPFAM" id="SSF56672">
    <property type="entry name" value="DNA/RNA polymerases"/>
    <property type="match status" value="1"/>
</dbReference>
<keyword evidence="1" id="KW-0472">Membrane</keyword>
<dbReference type="Gene3D" id="3.10.10.10">
    <property type="entry name" value="HIV Type 1 Reverse Transcriptase, subunit A, domain 1"/>
    <property type="match status" value="1"/>
</dbReference>
<comment type="caution">
    <text evidence="2">The sequence shown here is derived from an EMBL/GenBank/DDBJ whole genome shotgun (WGS) entry which is preliminary data.</text>
</comment>
<sequence>MREPWLPLLLMEGFLLAVDFLCVAWFYLAMLVMYDQSATSVESEQGPYYEPCPRKVKQEEVREYVVELMRLKDADRMSNVVTYGLACQSRCCYLYGEKVVHIPYGNKMLIVESNKGVSRLKVISCIKAHKYVERGCHLFLAHVTENKSKEKRLEDVPIIRDFPEVFHEELPGLPPPRQVEFRIDLVPVAAPVARASYRLAPSKMRELSVQLQELLEKGFIHPSSSP</sequence>
<keyword evidence="3" id="KW-1185">Reference proteome</keyword>
<reference evidence="2" key="1">
    <citation type="journal article" date="2022" name="Int. J. Mol. Sci.">
        <title>Draft Genome of Tanacetum Coccineum: Genomic Comparison of Closely Related Tanacetum-Family Plants.</title>
        <authorList>
            <person name="Yamashiro T."/>
            <person name="Shiraishi A."/>
            <person name="Nakayama K."/>
            <person name="Satake H."/>
        </authorList>
    </citation>
    <scope>NUCLEOTIDE SEQUENCE</scope>
</reference>
<dbReference type="Proteomes" id="UP001151760">
    <property type="component" value="Unassembled WGS sequence"/>
</dbReference>
<evidence type="ECO:0000256" key="1">
    <source>
        <dbReference type="SAM" id="Phobius"/>
    </source>
</evidence>
<protein>
    <recommendedName>
        <fullName evidence="4">Reverse transcriptase domain-containing protein</fullName>
    </recommendedName>
</protein>
<evidence type="ECO:0000313" key="2">
    <source>
        <dbReference type="EMBL" id="GJS69561.1"/>
    </source>
</evidence>
<dbReference type="PANTHER" id="PTHR15503">
    <property type="entry name" value="LDOC1 RELATED"/>
    <property type="match status" value="1"/>
</dbReference>
<dbReference type="EMBL" id="BQNB010009870">
    <property type="protein sequence ID" value="GJS69561.1"/>
    <property type="molecule type" value="Genomic_DNA"/>
</dbReference>
<feature type="transmembrane region" description="Helical" evidence="1">
    <location>
        <begin position="6"/>
        <end position="28"/>
    </location>
</feature>
<dbReference type="InterPro" id="IPR043502">
    <property type="entry name" value="DNA/RNA_pol_sf"/>
</dbReference>
<dbReference type="PANTHER" id="PTHR15503:SF45">
    <property type="entry name" value="RNA-DIRECTED DNA POLYMERASE HOMOLOG"/>
    <property type="match status" value="1"/>
</dbReference>
<keyword evidence="1" id="KW-1133">Transmembrane helix</keyword>